<proteinExistence type="predicted"/>
<evidence type="ECO:0000313" key="4">
    <source>
        <dbReference type="Proteomes" id="UP001385809"/>
    </source>
</evidence>
<protein>
    <submittedName>
        <fullName evidence="3">Uncharacterized protein</fullName>
    </submittedName>
</protein>
<keyword evidence="4" id="KW-1185">Reference proteome</keyword>
<feature type="compositionally biased region" description="Basic and acidic residues" evidence="1">
    <location>
        <begin position="1"/>
        <end position="10"/>
    </location>
</feature>
<reference evidence="3 4" key="1">
    <citation type="submission" date="2024-03" db="EMBL/GenBank/DDBJ databases">
        <title>Actinomycetospora sp. OC33-EN08, a novel actinomycete isolated from wild orchid (Aerides multiflora).</title>
        <authorList>
            <person name="Suriyachadkun C."/>
        </authorList>
    </citation>
    <scope>NUCLEOTIDE SEQUENCE [LARGE SCALE GENOMIC DNA]</scope>
    <source>
        <strain evidence="3 4">OC33-EN08</strain>
    </source>
</reference>
<feature type="region of interest" description="Disordered" evidence="1">
    <location>
        <begin position="1"/>
        <end position="47"/>
    </location>
</feature>
<dbReference type="Proteomes" id="UP001385809">
    <property type="component" value="Unassembled WGS sequence"/>
</dbReference>
<dbReference type="EMBL" id="JBBEGN010000008">
    <property type="protein sequence ID" value="MEJ2869468.1"/>
    <property type="molecule type" value="Genomic_DNA"/>
</dbReference>
<keyword evidence="2" id="KW-0472">Membrane</keyword>
<name>A0ABU8MSR2_9PSEU</name>
<evidence type="ECO:0000256" key="1">
    <source>
        <dbReference type="SAM" id="MobiDB-lite"/>
    </source>
</evidence>
<feature type="transmembrane region" description="Helical" evidence="2">
    <location>
        <begin position="99"/>
        <end position="120"/>
    </location>
</feature>
<gene>
    <name evidence="3" type="ORF">WCD74_16950</name>
</gene>
<keyword evidence="2" id="KW-1133">Transmembrane helix</keyword>
<comment type="caution">
    <text evidence="3">The sequence shown here is derived from an EMBL/GenBank/DDBJ whole genome shotgun (WGS) entry which is preliminary data.</text>
</comment>
<accession>A0ABU8MSR2</accession>
<evidence type="ECO:0000313" key="3">
    <source>
        <dbReference type="EMBL" id="MEJ2869468.1"/>
    </source>
</evidence>
<sequence length="236" mass="24160">MTTLAHDDAITTRIPAQRPVAGGRHARPEPLSAAPTPGPTRWSSHLHPAEAPAGLGAAWASGGVPVPTAQSALGQRLADAFGPSGLHELPPPIRRHPRIALAVLGGFLLTALVLIVSLAVPGSMTVHGTFTAHGSYPLTRGASCWNSSYSAGTPVTVVDGSGAMVALGALGEGQATTDSSTAMGRYGYATDCTFSFTVTDVPEGEQVYGVRIGAMRNVVVFTADEMADGPAVENVR</sequence>
<evidence type="ECO:0000256" key="2">
    <source>
        <dbReference type="SAM" id="Phobius"/>
    </source>
</evidence>
<organism evidence="3 4">
    <name type="scientific">Actinomycetospora aurantiaca</name>
    <dbReference type="NCBI Taxonomy" id="3129233"/>
    <lineage>
        <taxon>Bacteria</taxon>
        <taxon>Bacillati</taxon>
        <taxon>Actinomycetota</taxon>
        <taxon>Actinomycetes</taxon>
        <taxon>Pseudonocardiales</taxon>
        <taxon>Pseudonocardiaceae</taxon>
        <taxon>Actinomycetospora</taxon>
    </lineage>
</organism>
<dbReference type="RefSeq" id="WP_337696047.1">
    <property type="nucleotide sequence ID" value="NZ_JBBEGN010000008.1"/>
</dbReference>
<keyword evidence="2" id="KW-0812">Transmembrane</keyword>